<dbReference type="InterPro" id="IPR013762">
    <property type="entry name" value="Integrase-like_cat_sf"/>
</dbReference>
<evidence type="ECO:0000313" key="3">
    <source>
        <dbReference type="EMBL" id="MBC3807027.1"/>
    </source>
</evidence>
<accession>A0ABR6X2J3</accession>
<dbReference type="PROSITE" id="PS51898">
    <property type="entry name" value="TYR_RECOMBINASE"/>
    <property type="match status" value="1"/>
</dbReference>
<reference evidence="3 4" key="1">
    <citation type="submission" date="2020-08" db="EMBL/GenBank/DDBJ databases">
        <title>Novel species isolated from subtropical streams in China.</title>
        <authorList>
            <person name="Lu H."/>
        </authorList>
    </citation>
    <scope>NUCLEOTIDE SEQUENCE [LARGE SCALE GENOMIC DNA]</scope>
    <source>
        <strain evidence="3 4">KACC 16656</strain>
    </source>
</reference>
<keyword evidence="4" id="KW-1185">Reference proteome</keyword>
<dbReference type="EMBL" id="JACOFW010000005">
    <property type="protein sequence ID" value="MBC3807027.1"/>
    <property type="molecule type" value="Genomic_DNA"/>
</dbReference>
<keyword evidence="1" id="KW-0233">DNA recombination</keyword>
<dbReference type="InterPro" id="IPR011010">
    <property type="entry name" value="DNA_brk_join_enz"/>
</dbReference>
<dbReference type="Gene3D" id="1.10.443.10">
    <property type="entry name" value="Intergrase catalytic core"/>
    <property type="match status" value="1"/>
</dbReference>
<protein>
    <submittedName>
        <fullName evidence="3">Site-specific integrase</fullName>
    </submittedName>
</protein>
<dbReference type="Proteomes" id="UP000648257">
    <property type="component" value="Unassembled WGS sequence"/>
</dbReference>
<sequence length="298" mass="34264">MTSFRPIEEQAKSAVIKRTRHHVSRSQEMHFLGRKFIRSLGTENKYKSCILTFLKWVSSSGFNTSRITINVAQLFLLQGATKWSQKTLDGYRQAICLVFDLRLDFVVSEKPTILLPRAYRDQQIQFLIESCSIRLSLAIEIAAFAGLRAVELDTISAVTESREDKRSWLSERFEGMNDGVPYIVIGKGGLKRTVFLSVALSNRLEVLAFEKPIQKTSRKIHYLKRYDLIGGQIFSQQFSRLSKKKFGWSTGAHGLRHTYAQRRLNHLQSNGFLWKDAVEIVSQEMGHFSISNTLTYFR</sequence>
<evidence type="ECO:0000256" key="1">
    <source>
        <dbReference type="ARBA" id="ARBA00023172"/>
    </source>
</evidence>
<gene>
    <name evidence="3" type="ORF">H8K52_06675</name>
</gene>
<feature type="domain" description="Tyr recombinase" evidence="2">
    <location>
        <begin position="114"/>
        <end position="298"/>
    </location>
</feature>
<dbReference type="InterPro" id="IPR002104">
    <property type="entry name" value="Integrase_catalytic"/>
</dbReference>
<dbReference type="SUPFAM" id="SSF56349">
    <property type="entry name" value="DNA breaking-rejoining enzymes"/>
    <property type="match status" value="1"/>
</dbReference>
<comment type="caution">
    <text evidence="3">The sequence shown here is derived from an EMBL/GenBank/DDBJ whole genome shotgun (WGS) entry which is preliminary data.</text>
</comment>
<proteinExistence type="predicted"/>
<name>A0ABR6X2J3_9BURK</name>
<dbReference type="RefSeq" id="WP_186922109.1">
    <property type="nucleotide sequence ID" value="NZ_JACOFW010000005.1"/>
</dbReference>
<evidence type="ECO:0000259" key="2">
    <source>
        <dbReference type="PROSITE" id="PS51898"/>
    </source>
</evidence>
<organism evidence="3 4">
    <name type="scientific">Undibacterium seohonense</name>
    <dbReference type="NCBI Taxonomy" id="1344950"/>
    <lineage>
        <taxon>Bacteria</taxon>
        <taxon>Pseudomonadati</taxon>
        <taxon>Pseudomonadota</taxon>
        <taxon>Betaproteobacteria</taxon>
        <taxon>Burkholderiales</taxon>
        <taxon>Oxalobacteraceae</taxon>
        <taxon>Undibacterium</taxon>
    </lineage>
</organism>
<evidence type="ECO:0000313" key="4">
    <source>
        <dbReference type="Proteomes" id="UP000648257"/>
    </source>
</evidence>